<dbReference type="EMBL" id="QJKJ01000737">
    <property type="protein sequence ID" value="RDY10965.1"/>
    <property type="molecule type" value="Genomic_DNA"/>
</dbReference>
<gene>
    <name evidence="1" type="ORF">CR513_04428</name>
</gene>
<dbReference type="Proteomes" id="UP000257109">
    <property type="component" value="Unassembled WGS sequence"/>
</dbReference>
<name>A0A371I7H2_MUCPR</name>
<protein>
    <submittedName>
        <fullName evidence="1">Uncharacterized protein</fullName>
    </submittedName>
</protein>
<proteinExistence type="predicted"/>
<comment type="caution">
    <text evidence="1">The sequence shown here is derived from an EMBL/GenBank/DDBJ whole genome shotgun (WGS) entry which is preliminary data.</text>
</comment>
<reference evidence="1" key="1">
    <citation type="submission" date="2018-05" db="EMBL/GenBank/DDBJ databases">
        <title>Draft genome of Mucuna pruriens seed.</title>
        <authorList>
            <person name="Nnadi N.E."/>
            <person name="Vos R."/>
            <person name="Hasami M.H."/>
            <person name="Devisetty U.K."/>
            <person name="Aguiy J.C."/>
        </authorList>
    </citation>
    <scope>NUCLEOTIDE SEQUENCE [LARGE SCALE GENOMIC DNA]</scope>
    <source>
        <strain evidence="1">JCA_2017</strain>
    </source>
</reference>
<feature type="non-terminal residue" evidence="1">
    <location>
        <position position="1"/>
    </location>
</feature>
<evidence type="ECO:0000313" key="2">
    <source>
        <dbReference type="Proteomes" id="UP000257109"/>
    </source>
</evidence>
<sequence length="156" mass="17631">MAEEFVACFEASNHEIWMQNFISIEHIGTSFMLTDPLTKGMVPKNKIDDLCLHFELDYVSLYKREEMKVLGGIKSCENYVRSCFALLGHASIMHDLAPFLHNHASHCKKIDMLTQKPSITMLLDAQSCFLIHGHVPYLAYCHGAICDGGVLNWSPI</sequence>
<dbReference type="AlphaFoldDB" id="A0A371I7H2"/>
<accession>A0A371I7H2</accession>
<evidence type="ECO:0000313" key="1">
    <source>
        <dbReference type="EMBL" id="RDY10965.1"/>
    </source>
</evidence>
<organism evidence="1 2">
    <name type="scientific">Mucuna pruriens</name>
    <name type="common">Velvet bean</name>
    <name type="synonym">Dolichos pruriens</name>
    <dbReference type="NCBI Taxonomy" id="157652"/>
    <lineage>
        <taxon>Eukaryota</taxon>
        <taxon>Viridiplantae</taxon>
        <taxon>Streptophyta</taxon>
        <taxon>Embryophyta</taxon>
        <taxon>Tracheophyta</taxon>
        <taxon>Spermatophyta</taxon>
        <taxon>Magnoliopsida</taxon>
        <taxon>eudicotyledons</taxon>
        <taxon>Gunneridae</taxon>
        <taxon>Pentapetalae</taxon>
        <taxon>rosids</taxon>
        <taxon>fabids</taxon>
        <taxon>Fabales</taxon>
        <taxon>Fabaceae</taxon>
        <taxon>Papilionoideae</taxon>
        <taxon>50 kb inversion clade</taxon>
        <taxon>NPAAA clade</taxon>
        <taxon>indigoferoid/millettioid clade</taxon>
        <taxon>Phaseoleae</taxon>
        <taxon>Mucuna</taxon>
    </lineage>
</organism>
<keyword evidence="2" id="KW-1185">Reference proteome</keyword>